<feature type="transmembrane region" description="Helical" evidence="2">
    <location>
        <begin position="226"/>
        <end position="247"/>
    </location>
</feature>
<feature type="transmembrane region" description="Helical" evidence="2">
    <location>
        <begin position="83"/>
        <end position="107"/>
    </location>
</feature>
<comment type="caution">
    <text evidence="3">The sequence shown here is derived from an EMBL/GenBank/DDBJ whole genome shotgun (WGS) entry which is preliminary data.</text>
</comment>
<feature type="transmembrane region" description="Helical" evidence="2">
    <location>
        <begin position="145"/>
        <end position="168"/>
    </location>
</feature>
<keyword evidence="4" id="KW-1185">Reference proteome</keyword>
<feature type="transmembrane region" description="Helical" evidence="2">
    <location>
        <begin position="321"/>
        <end position="338"/>
    </location>
</feature>
<dbReference type="EMBL" id="JBHUIY010000007">
    <property type="protein sequence ID" value="MFD2233261.1"/>
    <property type="molecule type" value="Genomic_DNA"/>
</dbReference>
<evidence type="ECO:0000256" key="1">
    <source>
        <dbReference type="SAM" id="MobiDB-lite"/>
    </source>
</evidence>
<organism evidence="3 4">
    <name type="scientific">Phaeospirillum tilakii</name>
    <dbReference type="NCBI Taxonomy" id="741673"/>
    <lineage>
        <taxon>Bacteria</taxon>
        <taxon>Pseudomonadati</taxon>
        <taxon>Pseudomonadota</taxon>
        <taxon>Alphaproteobacteria</taxon>
        <taxon>Rhodospirillales</taxon>
        <taxon>Rhodospirillaceae</taxon>
        <taxon>Phaeospirillum</taxon>
    </lineage>
</organism>
<proteinExistence type="predicted"/>
<feature type="transmembrane region" description="Helical" evidence="2">
    <location>
        <begin position="292"/>
        <end position="309"/>
    </location>
</feature>
<evidence type="ECO:0000313" key="3">
    <source>
        <dbReference type="EMBL" id="MFD2233261.1"/>
    </source>
</evidence>
<evidence type="ECO:0000256" key="2">
    <source>
        <dbReference type="SAM" id="Phobius"/>
    </source>
</evidence>
<keyword evidence="2" id="KW-0472">Membrane</keyword>
<sequence length="355" mass="38198">MQFNVVVIDRGERRSEIASFPSIEQALSHYQQQGLVVEDIASLPPIGAEQGVAEPAPGTAPGTDAVEPPEPPGPKAEKKLPVILLKALCFFLLAAAFAVAQVTMVGAVAGPNAFLLFSCPLIYSLVTLVPPVWRRGFSLWPRLAGLLTAIAVSLLFGVAAPLGLALAGQDQLDLPVTLLQILWVASGIVVLVGGTWLSVVVMDRLRGRRAEQAAWSAETARRRPAVMRLCLILMAAALAVGVINYAVNYDEMVGRMGAATPVVNIWSFLLASLIYGLFLMIRLYQGDSVFRFIYQVGFLVGAPLSLYGLYKNFNGNYSDLLFQAVAVALNGGVVYLILTEPARSWFRDAASRRLG</sequence>
<name>A0ABW5C967_9PROT</name>
<feature type="region of interest" description="Disordered" evidence="1">
    <location>
        <begin position="51"/>
        <end position="74"/>
    </location>
</feature>
<evidence type="ECO:0008006" key="5">
    <source>
        <dbReference type="Google" id="ProtNLM"/>
    </source>
</evidence>
<evidence type="ECO:0000313" key="4">
    <source>
        <dbReference type="Proteomes" id="UP001597296"/>
    </source>
</evidence>
<protein>
    <recommendedName>
        <fullName evidence="5">DUF2157 domain-containing protein</fullName>
    </recommendedName>
</protein>
<feature type="transmembrane region" description="Helical" evidence="2">
    <location>
        <begin position="180"/>
        <end position="205"/>
    </location>
</feature>
<feature type="transmembrane region" description="Helical" evidence="2">
    <location>
        <begin position="259"/>
        <end position="280"/>
    </location>
</feature>
<accession>A0ABW5C967</accession>
<dbReference type="Proteomes" id="UP001597296">
    <property type="component" value="Unassembled WGS sequence"/>
</dbReference>
<keyword evidence="2" id="KW-0812">Transmembrane</keyword>
<dbReference type="RefSeq" id="WP_377315041.1">
    <property type="nucleotide sequence ID" value="NZ_JBHUIY010000007.1"/>
</dbReference>
<reference evidence="4" key="1">
    <citation type="journal article" date="2019" name="Int. J. Syst. Evol. Microbiol.">
        <title>The Global Catalogue of Microorganisms (GCM) 10K type strain sequencing project: providing services to taxonomists for standard genome sequencing and annotation.</title>
        <authorList>
            <consortium name="The Broad Institute Genomics Platform"/>
            <consortium name="The Broad Institute Genome Sequencing Center for Infectious Disease"/>
            <person name="Wu L."/>
            <person name="Ma J."/>
        </authorList>
    </citation>
    <scope>NUCLEOTIDE SEQUENCE [LARGE SCALE GENOMIC DNA]</scope>
    <source>
        <strain evidence="4">KCTC 15012</strain>
    </source>
</reference>
<keyword evidence="2" id="KW-1133">Transmembrane helix</keyword>
<gene>
    <name evidence="3" type="ORF">ACFSNB_05535</name>
</gene>
<feature type="transmembrane region" description="Helical" evidence="2">
    <location>
        <begin position="113"/>
        <end position="133"/>
    </location>
</feature>